<organism evidence="1 2">
    <name type="scientific">Xenotaenia resolanae</name>
    <dbReference type="NCBI Taxonomy" id="208358"/>
    <lineage>
        <taxon>Eukaryota</taxon>
        <taxon>Metazoa</taxon>
        <taxon>Chordata</taxon>
        <taxon>Craniata</taxon>
        <taxon>Vertebrata</taxon>
        <taxon>Euteleostomi</taxon>
        <taxon>Actinopterygii</taxon>
        <taxon>Neopterygii</taxon>
        <taxon>Teleostei</taxon>
        <taxon>Neoteleostei</taxon>
        <taxon>Acanthomorphata</taxon>
        <taxon>Ovalentaria</taxon>
        <taxon>Atherinomorphae</taxon>
        <taxon>Cyprinodontiformes</taxon>
        <taxon>Goodeidae</taxon>
        <taxon>Xenotaenia</taxon>
    </lineage>
</organism>
<evidence type="ECO:0000313" key="1">
    <source>
        <dbReference type="EMBL" id="MEQ2277416.1"/>
    </source>
</evidence>
<proteinExistence type="predicted"/>
<evidence type="ECO:0000313" key="2">
    <source>
        <dbReference type="Proteomes" id="UP001444071"/>
    </source>
</evidence>
<name>A0ABV0X9D2_9TELE</name>
<keyword evidence="2" id="KW-1185">Reference proteome</keyword>
<reference evidence="1 2" key="1">
    <citation type="submission" date="2021-06" db="EMBL/GenBank/DDBJ databases">
        <authorList>
            <person name="Palmer J.M."/>
        </authorList>
    </citation>
    <scope>NUCLEOTIDE SEQUENCE [LARGE SCALE GENOMIC DNA]</scope>
    <source>
        <strain evidence="1 2">XR_2019</strain>
        <tissue evidence="1">Muscle</tissue>
    </source>
</reference>
<dbReference type="Proteomes" id="UP001444071">
    <property type="component" value="Unassembled WGS sequence"/>
</dbReference>
<gene>
    <name evidence="1" type="ORF">XENORESO_002329</name>
</gene>
<protein>
    <submittedName>
        <fullName evidence="1">Uncharacterized protein</fullName>
    </submittedName>
</protein>
<sequence length="105" mass="11977">MRSSKMLKKRKNRSKRNQVGKLLKQLPLYLNPSQLLSPFIVYTHLSFPVVGLVPIFSGDWVRGGVHLEEVARLTQRHTAVHAHTNYLTCPEEIGTNTNIFTLKPL</sequence>
<dbReference type="EMBL" id="JAHRIM010091483">
    <property type="protein sequence ID" value="MEQ2277416.1"/>
    <property type="molecule type" value="Genomic_DNA"/>
</dbReference>
<comment type="caution">
    <text evidence="1">The sequence shown here is derived from an EMBL/GenBank/DDBJ whole genome shotgun (WGS) entry which is preliminary data.</text>
</comment>
<accession>A0ABV0X9D2</accession>